<dbReference type="Proteomes" id="UP000596437">
    <property type="component" value="Chromosome"/>
</dbReference>
<proteinExistence type="predicted"/>
<sequence length="86" mass="10216">MSERNVTLNEVGLFLLYRAMVCEALDQNPDIKDALDIDPWEFTSALDMSFDETKSLPLENWQNKIRDDLQEMSDDWHFWHGKIRVQ</sequence>
<name>A0A7R8R6E6_9CAUD</name>
<keyword evidence="2" id="KW-1185">Reference proteome</keyword>
<dbReference type="EMBL" id="LR881107">
    <property type="protein sequence ID" value="CAD5239350.1"/>
    <property type="molecule type" value="Genomic_DNA"/>
</dbReference>
<evidence type="ECO:0000313" key="1">
    <source>
        <dbReference type="EMBL" id="CAD5239350.1"/>
    </source>
</evidence>
<protein>
    <submittedName>
        <fullName evidence="1">Uncharacterized protein</fullName>
    </submittedName>
</protein>
<gene>
    <name evidence="1" type="ORF">JLDGIFFK_00008</name>
</gene>
<accession>A0A7R8R6E6</accession>
<reference evidence="1 2" key="1">
    <citation type="submission" date="2020-09" db="EMBL/GenBank/DDBJ databases">
        <authorList>
            <person name="Jameson E."/>
        </authorList>
    </citation>
    <scope>NUCLEOTIDE SEQUENCE [LARGE SCALE GENOMIC DNA]</scope>
</reference>
<organism evidence="1 2">
    <name type="scientific">Klebsiella phage vB_KppS-Samwise</name>
    <dbReference type="NCBI Taxonomy" id="2762815"/>
    <lineage>
        <taxon>Viruses</taxon>
        <taxon>Duplodnaviria</taxon>
        <taxon>Heunggongvirae</taxon>
        <taxon>Uroviricota</taxon>
        <taxon>Caudoviricetes</taxon>
        <taxon>Drexlerviridae</taxon>
        <taxon>Tempevirinae</taxon>
        <taxon>Henuseptimavirus</taxon>
        <taxon>Henuseptimavirus samwise</taxon>
    </lineage>
</organism>
<evidence type="ECO:0000313" key="2">
    <source>
        <dbReference type="Proteomes" id="UP000596437"/>
    </source>
</evidence>